<feature type="region of interest" description="Disordered" evidence="1">
    <location>
        <begin position="380"/>
        <end position="404"/>
    </location>
</feature>
<sequence>MPSTGALMIFLFGYLVGAEQKNITLFVDKPERSCSRVVDLRDTRTQYSVFLETEDCIKCQKADVCTTLQYRECKVEFVAANSFLSATYKICYDKSPQNISDCSSRIKYEKQNVVSRNDVLELLWCENEYQMDSEKDGRNCLDVNDSLIIWYNSYNYCDVSGFTRVYLWKNHSDAFALHSQADCPNGQENVRGSSGRVISHVDASEEDRAAMCEITLIPDRLCRDYKQICFTFEHVDFPDGGASLFFLSDEIRKFNYDNKPYVDSEYCMVMWKSRVVRVAVEPSVNYSYVLEDRYLHAFSFNYYFKIREFSDTSVLSGKEDSDIENDTASRQALALFFLCVFTEVETLVLLVFRIFAIAIGYSVVMIFLIRRLEKDQRQKASRQGHTVATSGAATASGTSADNGLQCEDENISLVNRGDDDRTEGIPIQISGSPDGCDMAATASWSYVDSWPPCMAPPAYCDIPEKDPNSVVPGSGLPCQIVPSDEQPPPYTDVFPHVEPAASADSRRT</sequence>
<feature type="region of interest" description="Disordered" evidence="1">
    <location>
        <begin position="471"/>
        <end position="508"/>
    </location>
</feature>
<keyword evidence="4" id="KW-1185">Reference proteome</keyword>
<name>A0ABM0JEM8_APLCA</name>
<keyword evidence="2" id="KW-0812">Transmembrane</keyword>
<gene>
    <name evidence="5 6" type="primary">LOC101853293</name>
</gene>
<evidence type="ECO:0000256" key="2">
    <source>
        <dbReference type="SAM" id="Phobius"/>
    </source>
</evidence>
<evidence type="ECO:0000313" key="6">
    <source>
        <dbReference type="RefSeq" id="XP_012946950.1"/>
    </source>
</evidence>
<feature type="transmembrane region" description="Helical" evidence="2">
    <location>
        <begin position="347"/>
        <end position="369"/>
    </location>
</feature>
<reference evidence="5 6" key="1">
    <citation type="submission" date="2025-05" db="UniProtKB">
        <authorList>
            <consortium name="RefSeq"/>
        </authorList>
    </citation>
    <scope>IDENTIFICATION</scope>
</reference>
<evidence type="ECO:0000256" key="1">
    <source>
        <dbReference type="SAM" id="MobiDB-lite"/>
    </source>
</evidence>
<organism evidence="4 5">
    <name type="scientific">Aplysia californica</name>
    <name type="common">California sea hare</name>
    <dbReference type="NCBI Taxonomy" id="6500"/>
    <lineage>
        <taxon>Eukaryota</taxon>
        <taxon>Metazoa</taxon>
        <taxon>Spiralia</taxon>
        <taxon>Lophotrochozoa</taxon>
        <taxon>Mollusca</taxon>
        <taxon>Gastropoda</taxon>
        <taxon>Heterobranchia</taxon>
        <taxon>Euthyneura</taxon>
        <taxon>Tectipleura</taxon>
        <taxon>Aplysiida</taxon>
        <taxon>Aplysioidea</taxon>
        <taxon>Aplysiidae</taxon>
        <taxon>Aplysia</taxon>
    </lineage>
</organism>
<dbReference type="Proteomes" id="UP000694888">
    <property type="component" value="Unplaced"/>
</dbReference>
<dbReference type="RefSeq" id="XP_005091996.1">
    <property type="nucleotide sequence ID" value="XM_005091939.3"/>
</dbReference>
<feature type="chain" id="PRO_5045021070" evidence="3">
    <location>
        <begin position="21"/>
        <end position="508"/>
    </location>
</feature>
<evidence type="ECO:0000313" key="5">
    <source>
        <dbReference type="RefSeq" id="XP_005091996.1"/>
    </source>
</evidence>
<dbReference type="GeneID" id="101853293"/>
<evidence type="ECO:0000256" key="3">
    <source>
        <dbReference type="SAM" id="SignalP"/>
    </source>
</evidence>
<accession>A0ABM0JEM8</accession>
<feature type="compositionally biased region" description="Low complexity" evidence="1">
    <location>
        <begin position="388"/>
        <end position="400"/>
    </location>
</feature>
<dbReference type="RefSeq" id="XP_012946950.1">
    <property type="nucleotide sequence ID" value="XM_013091496.2"/>
</dbReference>
<keyword evidence="2" id="KW-0472">Membrane</keyword>
<evidence type="ECO:0000313" key="4">
    <source>
        <dbReference type="Proteomes" id="UP000694888"/>
    </source>
</evidence>
<keyword evidence="3" id="KW-0732">Signal</keyword>
<proteinExistence type="predicted"/>
<protein>
    <submittedName>
        <fullName evidence="5 6">Uncharacterized protein LOC101853293</fullName>
    </submittedName>
</protein>
<feature type="signal peptide" evidence="3">
    <location>
        <begin position="1"/>
        <end position="20"/>
    </location>
</feature>
<keyword evidence="2" id="KW-1133">Transmembrane helix</keyword>